<sequence>MLFRILDNPTRNNSFWRDFDRLNDEITKSILDSQFGNSARSFPPVNVYTKEDEALVAALVPGLEADQIEISVKDNHLTIQGRKKAEDLAEGTEVLRREIFSGEFHRTVELPFRVNQDLVVAKYTNGVLNIHLPRREEDKPKKVTITRGA</sequence>
<dbReference type="Proteomes" id="UP000298058">
    <property type="component" value="Unassembled WGS sequence"/>
</dbReference>
<feature type="domain" description="SHSP" evidence="3">
    <location>
        <begin position="36"/>
        <end position="148"/>
    </location>
</feature>
<name>A0A4R9LZN1_9LEPT</name>
<comment type="caution">
    <text evidence="4">The sequence shown here is derived from an EMBL/GenBank/DDBJ whole genome shotgun (WGS) entry which is preliminary data.</text>
</comment>
<gene>
    <name evidence="4" type="ORF">EHS15_15140</name>
</gene>
<dbReference type="Pfam" id="PF00011">
    <property type="entry name" value="HSP20"/>
    <property type="match status" value="1"/>
</dbReference>
<reference evidence="4" key="1">
    <citation type="journal article" date="2019" name="PLoS Negl. Trop. Dis.">
        <title>Revisiting the worldwide diversity of Leptospira species in the environment.</title>
        <authorList>
            <person name="Vincent A.T."/>
            <person name="Schiettekatte O."/>
            <person name="Bourhy P."/>
            <person name="Veyrier F.J."/>
            <person name="Picardeau M."/>
        </authorList>
    </citation>
    <scope>NUCLEOTIDE SEQUENCE [LARGE SCALE GENOMIC DNA]</scope>
    <source>
        <strain evidence="4">201300427</strain>
    </source>
</reference>
<comment type="similarity">
    <text evidence="1 2">Belongs to the small heat shock protein (HSP20) family.</text>
</comment>
<dbReference type="EMBL" id="RQHW01000047">
    <property type="protein sequence ID" value="TGN18827.1"/>
    <property type="molecule type" value="Genomic_DNA"/>
</dbReference>
<dbReference type="InterPro" id="IPR031107">
    <property type="entry name" value="Small_HSP"/>
</dbReference>
<evidence type="ECO:0000313" key="4">
    <source>
        <dbReference type="EMBL" id="TGN18827.1"/>
    </source>
</evidence>
<dbReference type="OrthoDB" id="327485at2"/>
<protein>
    <submittedName>
        <fullName evidence="4">Hsp20/alpha crystallin family protein</fullName>
    </submittedName>
</protein>
<evidence type="ECO:0000256" key="1">
    <source>
        <dbReference type="PROSITE-ProRule" id="PRU00285"/>
    </source>
</evidence>
<evidence type="ECO:0000259" key="3">
    <source>
        <dbReference type="PROSITE" id="PS01031"/>
    </source>
</evidence>
<dbReference type="PANTHER" id="PTHR11527">
    <property type="entry name" value="HEAT-SHOCK PROTEIN 20 FAMILY MEMBER"/>
    <property type="match status" value="1"/>
</dbReference>
<dbReference type="SUPFAM" id="SSF49764">
    <property type="entry name" value="HSP20-like chaperones"/>
    <property type="match status" value="1"/>
</dbReference>
<dbReference type="Gene3D" id="2.60.40.790">
    <property type="match status" value="1"/>
</dbReference>
<dbReference type="PROSITE" id="PS01031">
    <property type="entry name" value="SHSP"/>
    <property type="match status" value="1"/>
</dbReference>
<dbReference type="InterPro" id="IPR008978">
    <property type="entry name" value="HSP20-like_chaperone"/>
</dbReference>
<accession>A0A4R9LZN1</accession>
<keyword evidence="5" id="KW-1185">Reference proteome</keyword>
<evidence type="ECO:0000313" key="5">
    <source>
        <dbReference type="Proteomes" id="UP000298058"/>
    </source>
</evidence>
<evidence type="ECO:0000256" key="2">
    <source>
        <dbReference type="RuleBase" id="RU003616"/>
    </source>
</evidence>
<dbReference type="InterPro" id="IPR002068">
    <property type="entry name" value="A-crystallin/Hsp20_dom"/>
</dbReference>
<dbReference type="AlphaFoldDB" id="A0A4R9LZN1"/>
<proteinExistence type="inferred from homology"/>
<dbReference type="CDD" id="cd06464">
    <property type="entry name" value="ACD_sHsps-like"/>
    <property type="match status" value="1"/>
</dbReference>
<organism evidence="4 5">
    <name type="scientific">Leptospira idonii</name>
    <dbReference type="NCBI Taxonomy" id="1193500"/>
    <lineage>
        <taxon>Bacteria</taxon>
        <taxon>Pseudomonadati</taxon>
        <taxon>Spirochaetota</taxon>
        <taxon>Spirochaetia</taxon>
        <taxon>Leptospirales</taxon>
        <taxon>Leptospiraceae</taxon>
        <taxon>Leptospira</taxon>
    </lineage>
</organism>